<evidence type="ECO:0000256" key="9">
    <source>
        <dbReference type="SAM" id="Coils"/>
    </source>
</evidence>
<feature type="transmembrane region" description="Helical" evidence="10">
    <location>
        <begin position="45"/>
        <end position="62"/>
    </location>
</feature>
<evidence type="ECO:0000256" key="1">
    <source>
        <dbReference type="ARBA" id="ARBA00000085"/>
    </source>
</evidence>
<feature type="domain" description="Response regulatory" evidence="12">
    <location>
        <begin position="554"/>
        <end position="665"/>
    </location>
</feature>
<feature type="transmembrane region" description="Helical" evidence="10">
    <location>
        <begin position="6"/>
        <end position="24"/>
    </location>
</feature>
<dbReference type="SUPFAM" id="SSF55874">
    <property type="entry name" value="ATPase domain of HSP90 chaperone/DNA topoisomerase II/histidine kinase"/>
    <property type="match status" value="1"/>
</dbReference>
<dbReference type="PROSITE" id="PS50109">
    <property type="entry name" value="HIS_KIN"/>
    <property type="match status" value="1"/>
</dbReference>
<keyword evidence="7" id="KW-0902">Two-component regulatory system</keyword>
<comment type="catalytic activity">
    <reaction evidence="1">
        <text>ATP + protein L-histidine = ADP + protein N-phospho-L-histidine.</text>
        <dbReference type="EC" id="2.7.13.3"/>
    </reaction>
</comment>
<feature type="modified residue" description="4-aspartylphosphate" evidence="8">
    <location>
        <position position="603"/>
    </location>
</feature>
<keyword evidence="5" id="KW-0418">Kinase</keyword>
<evidence type="ECO:0000313" key="14">
    <source>
        <dbReference type="Proteomes" id="UP001143304"/>
    </source>
</evidence>
<keyword evidence="14" id="KW-1185">Reference proteome</keyword>
<dbReference type="EMBL" id="SHNO01000001">
    <property type="protein sequence ID" value="MCX2978561.1"/>
    <property type="molecule type" value="Genomic_DNA"/>
</dbReference>
<evidence type="ECO:0000256" key="5">
    <source>
        <dbReference type="ARBA" id="ARBA00022777"/>
    </source>
</evidence>
<dbReference type="InterPro" id="IPR036890">
    <property type="entry name" value="HATPase_C_sf"/>
</dbReference>
<evidence type="ECO:0000256" key="4">
    <source>
        <dbReference type="ARBA" id="ARBA00022741"/>
    </source>
</evidence>
<dbReference type="InterPro" id="IPR003594">
    <property type="entry name" value="HATPase_dom"/>
</dbReference>
<dbReference type="Gene3D" id="1.10.287.130">
    <property type="match status" value="1"/>
</dbReference>
<name>A0ABT3T8F0_9GAMM</name>
<evidence type="ECO:0000256" key="8">
    <source>
        <dbReference type="PROSITE-ProRule" id="PRU00169"/>
    </source>
</evidence>
<dbReference type="Pfam" id="PF01590">
    <property type="entry name" value="GAF"/>
    <property type="match status" value="1"/>
</dbReference>
<dbReference type="Proteomes" id="UP001143304">
    <property type="component" value="Unassembled WGS sequence"/>
</dbReference>
<dbReference type="InterPro" id="IPR011006">
    <property type="entry name" value="CheY-like_superfamily"/>
</dbReference>
<dbReference type="SMART" id="SM00448">
    <property type="entry name" value="REC"/>
    <property type="match status" value="1"/>
</dbReference>
<feature type="transmembrane region" description="Helical" evidence="10">
    <location>
        <begin position="68"/>
        <end position="88"/>
    </location>
</feature>
<evidence type="ECO:0000256" key="6">
    <source>
        <dbReference type="ARBA" id="ARBA00022840"/>
    </source>
</evidence>
<dbReference type="InterPro" id="IPR005467">
    <property type="entry name" value="His_kinase_dom"/>
</dbReference>
<dbReference type="InterPro" id="IPR001789">
    <property type="entry name" value="Sig_transdc_resp-reg_receiver"/>
</dbReference>
<keyword evidence="9" id="KW-0175">Coiled coil</keyword>
<dbReference type="SMART" id="SM00387">
    <property type="entry name" value="HATPase_c"/>
    <property type="match status" value="1"/>
</dbReference>
<keyword evidence="8" id="KW-0597">Phosphoprotein</keyword>
<keyword evidence="10" id="KW-1133">Transmembrane helix</keyword>
<feature type="domain" description="Histidine kinase" evidence="11">
    <location>
        <begin position="134"/>
        <end position="361"/>
    </location>
</feature>
<dbReference type="RefSeq" id="WP_279250258.1">
    <property type="nucleotide sequence ID" value="NZ_SHNO01000001.1"/>
</dbReference>
<reference evidence="13" key="1">
    <citation type="submission" date="2019-02" db="EMBL/GenBank/DDBJ databases">
        <authorList>
            <person name="Li S.-H."/>
        </authorList>
    </citation>
    <scope>NUCLEOTIDE SEQUENCE</scope>
    <source>
        <strain evidence="13">IMCC11814</strain>
    </source>
</reference>
<dbReference type="InterPro" id="IPR003018">
    <property type="entry name" value="GAF"/>
</dbReference>
<dbReference type="Gene3D" id="3.30.450.40">
    <property type="match status" value="1"/>
</dbReference>
<dbReference type="Gene3D" id="3.30.565.10">
    <property type="entry name" value="Histidine kinase-like ATPase, C-terminal domain"/>
    <property type="match status" value="1"/>
</dbReference>
<feature type="coiled-coil region" evidence="9">
    <location>
        <begin position="88"/>
        <end position="118"/>
    </location>
</feature>
<evidence type="ECO:0000259" key="11">
    <source>
        <dbReference type="PROSITE" id="PS50109"/>
    </source>
</evidence>
<dbReference type="PANTHER" id="PTHR43065">
    <property type="entry name" value="SENSOR HISTIDINE KINASE"/>
    <property type="match status" value="1"/>
</dbReference>
<dbReference type="SUPFAM" id="SSF55781">
    <property type="entry name" value="GAF domain-like"/>
    <property type="match status" value="1"/>
</dbReference>
<organism evidence="13 14">
    <name type="scientific">Candidatus Marimicrobium litorale</name>
    <dbReference type="NCBI Taxonomy" id="2518991"/>
    <lineage>
        <taxon>Bacteria</taxon>
        <taxon>Pseudomonadati</taxon>
        <taxon>Pseudomonadota</taxon>
        <taxon>Gammaproteobacteria</taxon>
        <taxon>Cellvibrionales</taxon>
        <taxon>Halieaceae</taxon>
        <taxon>Marimicrobium</taxon>
    </lineage>
</organism>
<dbReference type="EC" id="2.7.13.3" evidence="2"/>
<dbReference type="SMART" id="SM00065">
    <property type="entry name" value="GAF"/>
    <property type="match status" value="1"/>
</dbReference>
<gene>
    <name evidence="13" type="ORF">EYC82_14435</name>
</gene>
<evidence type="ECO:0000256" key="10">
    <source>
        <dbReference type="SAM" id="Phobius"/>
    </source>
</evidence>
<dbReference type="SUPFAM" id="SSF52172">
    <property type="entry name" value="CheY-like"/>
    <property type="match status" value="1"/>
</dbReference>
<keyword evidence="6" id="KW-0067">ATP-binding</keyword>
<accession>A0ABT3T8F0</accession>
<dbReference type="Pfam" id="PF02518">
    <property type="entry name" value="HATPase_c"/>
    <property type="match status" value="1"/>
</dbReference>
<evidence type="ECO:0000256" key="3">
    <source>
        <dbReference type="ARBA" id="ARBA00022679"/>
    </source>
</evidence>
<dbReference type="PROSITE" id="PS50110">
    <property type="entry name" value="RESPONSE_REGULATORY"/>
    <property type="match status" value="1"/>
</dbReference>
<dbReference type="InterPro" id="IPR029016">
    <property type="entry name" value="GAF-like_dom_sf"/>
</dbReference>
<dbReference type="PANTHER" id="PTHR43065:SF46">
    <property type="entry name" value="C4-DICARBOXYLATE TRANSPORT SENSOR PROTEIN DCTB"/>
    <property type="match status" value="1"/>
</dbReference>
<keyword evidence="10" id="KW-0812">Transmembrane</keyword>
<evidence type="ECO:0000256" key="7">
    <source>
        <dbReference type="ARBA" id="ARBA00023012"/>
    </source>
</evidence>
<keyword evidence="3" id="KW-0808">Transferase</keyword>
<dbReference type="Pfam" id="PF00072">
    <property type="entry name" value="Response_reg"/>
    <property type="match status" value="1"/>
</dbReference>
<comment type="caution">
    <text evidence="13">The sequence shown here is derived from an EMBL/GenBank/DDBJ whole genome shotgun (WGS) entry which is preliminary data.</text>
</comment>
<proteinExistence type="predicted"/>
<evidence type="ECO:0000256" key="2">
    <source>
        <dbReference type="ARBA" id="ARBA00012438"/>
    </source>
</evidence>
<protein>
    <recommendedName>
        <fullName evidence="2">histidine kinase</fullName>
        <ecNumber evidence="2">2.7.13.3</ecNumber>
    </recommendedName>
</protein>
<evidence type="ECO:0000313" key="13">
    <source>
        <dbReference type="EMBL" id="MCX2978561.1"/>
    </source>
</evidence>
<dbReference type="Gene3D" id="3.40.50.2300">
    <property type="match status" value="1"/>
</dbReference>
<evidence type="ECO:0000259" key="12">
    <source>
        <dbReference type="PROSITE" id="PS50110"/>
    </source>
</evidence>
<keyword evidence="4" id="KW-0547">Nucleotide-binding</keyword>
<dbReference type="PRINTS" id="PR00344">
    <property type="entry name" value="BCTRLSENSOR"/>
</dbReference>
<keyword evidence="10" id="KW-0472">Membrane</keyword>
<dbReference type="InterPro" id="IPR004358">
    <property type="entry name" value="Sig_transdc_His_kin-like_C"/>
</dbReference>
<sequence length="665" mass="72307">MVITFTIMMLIAGIGLLLFSLRSLRILTNAIGNDGTRRYWRFVRGLIWLFLTSYLLALYMTLQPHSPHMVALTGFVFFCGGIFVMLVLELSKRSIAELEASNEAKRKAETEVALHRTQALERHKLVAIGQISGGLAHDFNNLLSIVVGNLDEIKEIVPESDAVAHQQIDSALSAALRGAEVTRALLSVAGRRPRESLEHNINELVQSIMPLVNSSVGSDVTCLSQFTDFSLVARLDATGLNNAILNLANNARDAMKQRSGNKTLSIKTNYTTIADGTDKEETGLSEGHYAVIEVADSGEGMDEETRKHIFEPFFTTKDKDKGTGLGMLMVHNYFTDLGGTVRVRSEVGVGTSMTLYIPLNTSLFEAQQAIEEQRLAALRATGIADSSHDPRFDAIVAEAAAIFDASMAVLTLVDDETLRIKSGLGIQAPETARYGSISAHVVALRQPLIITQANADPRFSGHPMVTSDIAVRFFAGVPLLSSGHYALGALCVLDHSQRSGGVSEYQLTQLKMLAEKAMKIMEAPSVDAIVRDVDDGDLHNAEKGAANVSSDVFSVLIVDDEAELAELAATWLGSFGWKVSISENAAQALDQLSKHYYSVLFTDIVMPGGMDGIELAHEAKKIYPNIKVLLASGYADRLRRESSLPGDLLTKPYRKSDLIEALGRL</sequence>